<dbReference type="Proteomes" id="UP000254968">
    <property type="component" value="Unassembled WGS sequence"/>
</dbReference>
<dbReference type="Pfam" id="PF04183">
    <property type="entry name" value="IucA_IucC"/>
    <property type="match status" value="1"/>
</dbReference>
<dbReference type="AlphaFoldDB" id="A0A378I4I4"/>
<dbReference type="GO" id="GO:0019290">
    <property type="term" value="P:siderophore biosynthetic process"/>
    <property type="evidence" value="ECO:0007669"/>
    <property type="project" value="InterPro"/>
</dbReference>
<name>A0A378I4I4_9GAMM</name>
<organism evidence="4 5">
    <name type="scientific">Legionella beliardensis</name>
    <dbReference type="NCBI Taxonomy" id="91822"/>
    <lineage>
        <taxon>Bacteria</taxon>
        <taxon>Pseudomonadati</taxon>
        <taxon>Pseudomonadota</taxon>
        <taxon>Gammaproteobacteria</taxon>
        <taxon>Legionellales</taxon>
        <taxon>Legionellaceae</taxon>
        <taxon>Legionella</taxon>
    </lineage>
</organism>
<dbReference type="Gene3D" id="1.10.510.40">
    <property type="match status" value="1"/>
</dbReference>
<dbReference type="PANTHER" id="PTHR34384:SF5">
    <property type="entry name" value="L-2,3-DIAMINOPROPANOATE--CITRATE LIGASE"/>
    <property type="match status" value="1"/>
</dbReference>
<dbReference type="Pfam" id="PF06276">
    <property type="entry name" value="FhuF"/>
    <property type="match status" value="1"/>
</dbReference>
<dbReference type="InterPro" id="IPR007310">
    <property type="entry name" value="Aerobactin_biosyn_IucA/IucC_N"/>
</dbReference>
<dbReference type="InterPro" id="IPR022770">
    <property type="entry name" value="IucA/IucC-like_C"/>
</dbReference>
<evidence type="ECO:0000313" key="4">
    <source>
        <dbReference type="EMBL" id="STX30098.1"/>
    </source>
</evidence>
<dbReference type="EMBL" id="UGNV01000001">
    <property type="protein sequence ID" value="STX30098.1"/>
    <property type="molecule type" value="Genomic_DNA"/>
</dbReference>
<dbReference type="InterPro" id="IPR037455">
    <property type="entry name" value="LucA/IucC-like"/>
</dbReference>
<evidence type="ECO:0000313" key="5">
    <source>
        <dbReference type="Proteomes" id="UP000254968"/>
    </source>
</evidence>
<feature type="domain" description="Aerobactin siderophore biosynthesis IucA/IucC N-terminal" evidence="2">
    <location>
        <begin position="141"/>
        <end position="376"/>
    </location>
</feature>
<dbReference type="RefSeq" id="WP_115303821.1">
    <property type="nucleotide sequence ID" value="NZ_CAAAHO010000005.1"/>
</dbReference>
<protein>
    <submittedName>
        <fullName evidence="4">Siderophore biosynthetic enzyme FrgA</fullName>
        <ecNumber evidence="4">6.3.2.-</ecNumber>
    </submittedName>
</protein>
<keyword evidence="5" id="KW-1185">Reference proteome</keyword>
<dbReference type="GO" id="GO:0016881">
    <property type="term" value="F:acid-amino acid ligase activity"/>
    <property type="evidence" value="ECO:0007669"/>
    <property type="project" value="UniProtKB-ARBA"/>
</dbReference>
<dbReference type="PANTHER" id="PTHR34384">
    <property type="entry name" value="L-2,3-DIAMINOPROPANOATE--CITRATE LIGASE"/>
    <property type="match status" value="1"/>
</dbReference>
<dbReference type="OrthoDB" id="495728at2"/>
<proteinExistence type="inferred from homology"/>
<sequence>MALAYNQFEELSHQLRFLLFEIGIGLPSHAVNNVIDKAHQDCLVRLQQAALREKLIEKPLYSYHISDFIDQLQLRLKILKSESRFYRWDLLRQELNESIANEAMALIYRQRWQKELAMQLQGTSSFWAWLKQQDSKSTLPFLEQWSCVGHPYHPNFRAKMGLSRREVLQYSPEFNAQVSLHWCALHQEKIQVNSINQTYLELMSCLFPAEYVTWQHKLQLQQLNPNDFYPIPVHPWQWRNQLQIPLASLIDRKQLILIPHHQLTQPSMSLRTMIPITQHLNHLKLAMAVHTTSATRTVSPASAQNGPAISAWLTQILKTHQHYNDTLFLARDLAGAHLQEPTLASGLHKQLAFILRESPLQYVQDNQQLIPLAGLFVNSPLSNEPLLLDIIRASGINPEQYFKHYCHCVIKGQLHLLLHYGVALEAHQQNTLIVFENNLPKSLIIRDLGGIYLCNHADFQDKARPSLHPESTIITSNLADTCNKFIHGNLQSNLAYWINSLSQFKDLTPASLWHIVFNTIQAELSNLAPAIKPSVLDWYQQHLLQKPWQHKSLLLMRLVPSKKHNHLTLTANPLSSFDV</sequence>
<evidence type="ECO:0000256" key="1">
    <source>
        <dbReference type="ARBA" id="ARBA00007832"/>
    </source>
</evidence>
<accession>A0A378I4I4</accession>
<reference evidence="4 5" key="1">
    <citation type="submission" date="2018-06" db="EMBL/GenBank/DDBJ databases">
        <authorList>
            <consortium name="Pathogen Informatics"/>
            <person name="Doyle S."/>
        </authorList>
    </citation>
    <scope>NUCLEOTIDE SEQUENCE [LARGE SCALE GENOMIC DNA]</scope>
    <source>
        <strain evidence="4 5">NCTC13315</strain>
    </source>
</reference>
<gene>
    <name evidence="4" type="primary">iucC</name>
    <name evidence="4" type="ORF">NCTC13315_02662</name>
</gene>
<dbReference type="EC" id="6.3.2.-" evidence="4"/>
<evidence type="ECO:0000259" key="3">
    <source>
        <dbReference type="Pfam" id="PF06276"/>
    </source>
</evidence>
<keyword evidence="4" id="KW-0436">Ligase</keyword>
<feature type="domain" description="Aerobactin siderophore biosynthesis IucA/IucC-like C-terminal" evidence="3">
    <location>
        <begin position="399"/>
        <end position="561"/>
    </location>
</feature>
<evidence type="ECO:0000259" key="2">
    <source>
        <dbReference type="Pfam" id="PF04183"/>
    </source>
</evidence>
<comment type="similarity">
    <text evidence="1">Belongs to the IucA/IucC family.</text>
</comment>